<dbReference type="InterPro" id="IPR015943">
    <property type="entry name" value="WD40/YVTN_repeat-like_dom_sf"/>
</dbReference>
<comment type="caution">
    <text evidence="2">The sequence shown here is derived from an EMBL/GenBank/DDBJ whole genome shotgun (WGS) entry which is preliminary data.</text>
</comment>
<keyword evidence="1" id="KW-0597">Phosphoprotein</keyword>
<dbReference type="Gene3D" id="2.130.10.10">
    <property type="entry name" value="YVTN repeat-like/Quinoprotein amine dehydrogenase"/>
    <property type="match status" value="2"/>
</dbReference>
<dbReference type="GO" id="GO:0000155">
    <property type="term" value="F:phosphorelay sensor kinase activity"/>
    <property type="evidence" value="ECO:0007669"/>
    <property type="project" value="TreeGrafter"/>
</dbReference>
<sequence length="411" mass="45646">MTKIKLLIGGSLVVALVALGVGQSKLQEPAVAASNGVSAPHFLVDPLWPKPLPNHWVMGRSIGVDVDDRDHIFVVHRDQESMFSNNTEIGLYAGVSECCTPAPPILEFDLEGNLVYQISISNNVMDVYGMMEDNEGRIWYANRFFGYIIVDLKEKWSRQFSPTNGLLGTFNINPFQDSEGLIWLSTNSGANILDLKAGKNITLTIENGLLDNFVSSFYQDHDGRIWITGDGGIQIINKNKTSISYFTEEEGLEGLTGGSEVFQDKTGKYYFGSVNGLLFSYDESKEILERYKLNNNNRQFVFNLLEDNQGQIWASIAQGGLFKIDRKTGKPGNFTQANGLTDNRVWRTLVASDGKVWIGTEGGIDVYNPEKETIKHLGSEEGLVRDFTYALMEDNKGRIWASGNNVGVSII</sequence>
<evidence type="ECO:0008006" key="4">
    <source>
        <dbReference type="Google" id="ProtNLM"/>
    </source>
</evidence>
<name>A0A2A4MM21_9GAMM</name>
<proteinExistence type="predicted"/>
<evidence type="ECO:0000313" key="3">
    <source>
        <dbReference type="Proteomes" id="UP000218172"/>
    </source>
</evidence>
<evidence type="ECO:0000256" key="1">
    <source>
        <dbReference type="ARBA" id="ARBA00022553"/>
    </source>
</evidence>
<protein>
    <recommendedName>
        <fullName evidence="4">Diguanylate cyclase</fullName>
    </recommendedName>
</protein>
<evidence type="ECO:0000313" key="2">
    <source>
        <dbReference type="EMBL" id="PCH61081.1"/>
    </source>
</evidence>
<dbReference type="PANTHER" id="PTHR43547:SF2">
    <property type="entry name" value="HYBRID SIGNAL TRANSDUCTION HISTIDINE KINASE C"/>
    <property type="match status" value="1"/>
</dbReference>
<dbReference type="SUPFAM" id="SSF63825">
    <property type="entry name" value="YWTD domain"/>
    <property type="match status" value="1"/>
</dbReference>
<dbReference type="EMBL" id="NVQR01000074">
    <property type="protein sequence ID" value="PCH61081.1"/>
    <property type="molecule type" value="Genomic_DNA"/>
</dbReference>
<dbReference type="AlphaFoldDB" id="A0A2A4MM21"/>
<dbReference type="PANTHER" id="PTHR43547">
    <property type="entry name" value="TWO-COMPONENT HISTIDINE KINASE"/>
    <property type="match status" value="1"/>
</dbReference>
<feature type="non-terminal residue" evidence="2">
    <location>
        <position position="411"/>
    </location>
</feature>
<organism evidence="2 3">
    <name type="scientific">SAR86 cluster bacterium</name>
    <dbReference type="NCBI Taxonomy" id="2030880"/>
    <lineage>
        <taxon>Bacteria</taxon>
        <taxon>Pseudomonadati</taxon>
        <taxon>Pseudomonadota</taxon>
        <taxon>Gammaproteobacteria</taxon>
        <taxon>SAR86 cluster</taxon>
    </lineage>
</organism>
<dbReference type="SUPFAM" id="SSF63829">
    <property type="entry name" value="Calcium-dependent phosphotriesterase"/>
    <property type="match status" value="1"/>
</dbReference>
<reference evidence="3" key="1">
    <citation type="submission" date="2017-08" db="EMBL/GenBank/DDBJ databases">
        <title>A dynamic microbial community with high functional redundancy inhabits the cold, oxic subseafloor aquifer.</title>
        <authorList>
            <person name="Tully B.J."/>
            <person name="Wheat C.G."/>
            <person name="Glazer B.T."/>
            <person name="Huber J.A."/>
        </authorList>
    </citation>
    <scope>NUCLEOTIDE SEQUENCE [LARGE SCALE GENOMIC DNA]</scope>
</reference>
<dbReference type="Proteomes" id="UP000218172">
    <property type="component" value="Unassembled WGS sequence"/>
</dbReference>
<gene>
    <name evidence="2" type="ORF">COC19_05100</name>
</gene>
<accession>A0A2A4MM21</accession>
<dbReference type="Pfam" id="PF07494">
    <property type="entry name" value="Reg_prop"/>
    <property type="match status" value="2"/>
</dbReference>
<dbReference type="InterPro" id="IPR011110">
    <property type="entry name" value="Reg_prop"/>
</dbReference>